<organism evidence="3 4">
    <name type="scientific">Mongoliitalea lutea</name>
    <dbReference type="NCBI Taxonomy" id="849756"/>
    <lineage>
        <taxon>Bacteria</taxon>
        <taxon>Pseudomonadati</taxon>
        <taxon>Bacteroidota</taxon>
        <taxon>Cytophagia</taxon>
        <taxon>Cytophagales</taxon>
        <taxon>Cyclobacteriaceae</taxon>
        <taxon>Mongoliitalea</taxon>
    </lineage>
</organism>
<sequence length="552" mass="61626">MINISYSYLISKARGVLSLAFLFSNLAIAQELEHLKVLNSPYDEKHPVLAPDGTLFFSVGFHPDNVGGFKDYGDIWMSAQNPLGEWTRPTRVNALSTEGNDVIVGFPDAITVYVYHSEGTYGRGIHQYARFGSSWNHVRRLSIENFRPEGNYFSGRLDATGTKMVLSFQQQGGYGNEDIYIIRKIREGVWTNPMNLGDEINTFAQEQGPYLAANQEYLFFSSNKSGNGRGKDIYVTQRMDSTWTEWSTPRALSKASTQGSDLYYLPIDPVNQLALFSTTQNSEGFGDFVLVALEMDESIFQKEAIQSPAVAAEARAIEVVETAVTREDSLVSLNKAEIAPANVSMNEPVGPIEKPQERKAIEVFDLKERTAIPYQVTLLGKRGDRLPLENVNEIDSLLATDAFEGILIQSPSYIPREVAAASWADLGDYTFYLSKAVAGSSLVLNNIQFNVGTADFADARSIQVLDNLLEFMKENPALKIRFEGHTDNYGDPMLNKDLSLKRASKIRAYLTLHGVEFERIRISGWGGTRPIADNSTEEGRQLNRRVEMLIEQ</sequence>
<dbReference type="Proteomes" id="UP000642809">
    <property type="component" value="Unassembled WGS sequence"/>
</dbReference>
<dbReference type="Gene3D" id="3.30.1330.60">
    <property type="entry name" value="OmpA-like domain"/>
    <property type="match status" value="1"/>
</dbReference>
<dbReference type="PANTHER" id="PTHR30329">
    <property type="entry name" value="STATOR ELEMENT OF FLAGELLAR MOTOR COMPLEX"/>
    <property type="match status" value="1"/>
</dbReference>
<keyword evidence="1" id="KW-0472">Membrane</keyword>
<dbReference type="AlphaFoldDB" id="A0A8J3CUN2"/>
<feature type="domain" description="OmpA-like" evidence="2">
    <location>
        <begin position="437"/>
        <end position="552"/>
    </location>
</feature>
<evidence type="ECO:0000259" key="2">
    <source>
        <dbReference type="PROSITE" id="PS51123"/>
    </source>
</evidence>
<dbReference type="InterPro" id="IPR036737">
    <property type="entry name" value="OmpA-like_sf"/>
</dbReference>
<dbReference type="SUPFAM" id="SSF103088">
    <property type="entry name" value="OmpA-like"/>
    <property type="match status" value="1"/>
</dbReference>
<dbReference type="PANTHER" id="PTHR30329:SF21">
    <property type="entry name" value="LIPOPROTEIN YIAD-RELATED"/>
    <property type="match status" value="1"/>
</dbReference>
<evidence type="ECO:0000256" key="1">
    <source>
        <dbReference type="PROSITE-ProRule" id="PRU00473"/>
    </source>
</evidence>
<dbReference type="InterPro" id="IPR006665">
    <property type="entry name" value="OmpA-like"/>
</dbReference>
<dbReference type="RefSeq" id="WP_189579125.1">
    <property type="nucleotide sequence ID" value="NZ_BMYF01000003.1"/>
</dbReference>
<evidence type="ECO:0000313" key="4">
    <source>
        <dbReference type="Proteomes" id="UP000642809"/>
    </source>
</evidence>
<dbReference type="CDD" id="cd07185">
    <property type="entry name" value="OmpA_C-like"/>
    <property type="match status" value="1"/>
</dbReference>
<accession>A0A8J3CUN2</accession>
<comment type="caution">
    <text evidence="3">The sequence shown here is derived from an EMBL/GenBank/DDBJ whole genome shotgun (WGS) entry which is preliminary data.</text>
</comment>
<dbReference type="GO" id="GO:0016020">
    <property type="term" value="C:membrane"/>
    <property type="evidence" value="ECO:0007669"/>
    <property type="project" value="UniProtKB-UniRule"/>
</dbReference>
<dbReference type="InterPro" id="IPR050330">
    <property type="entry name" value="Bact_OuterMem_StrucFunc"/>
</dbReference>
<reference evidence="3" key="2">
    <citation type="submission" date="2020-09" db="EMBL/GenBank/DDBJ databases">
        <authorList>
            <person name="Sun Q."/>
            <person name="Kim S."/>
        </authorList>
    </citation>
    <scope>NUCLEOTIDE SEQUENCE</scope>
    <source>
        <strain evidence="3">KCTC 23224</strain>
    </source>
</reference>
<dbReference type="PROSITE" id="PS51123">
    <property type="entry name" value="OMPA_2"/>
    <property type="match status" value="1"/>
</dbReference>
<evidence type="ECO:0000313" key="3">
    <source>
        <dbReference type="EMBL" id="GHB29192.1"/>
    </source>
</evidence>
<gene>
    <name evidence="3" type="ORF">GCM10008106_07590</name>
</gene>
<protein>
    <recommendedName>
        <fullName evidence="2">OmpA-like domain-containing protein</fullName>
    </recommendedName>
</protein>
<reference evidence="3" key="1">
    <citation type="journal article" date="2014" name="Int. J. Syst. Evol. Microbiol.">
        <title>Complete genome sequence of Corynebacterium casei LMG S-19264T (=DSM 44701T), isolated from a smear-ripened cheese.</title>
        <authorList>
            <consortium name="US DOE Joint Genome Institute (JGI-PGF)"/>
            <person name="Walter F."/>
            <person name="Albersmeier A."/>
            <person name="Kalinowski J."/>
            <person name="Ruckert C."/>
        </authorList>
    </citation>
    <scope>NUCLEOTIDE SEQUENCE</scope>
    <source>
        <strain evidence="3">KCTC 23224</strain>
    </source>
</reference>
<dbReference type="Pfam" id="PF00691">
    <property type="entry name" value="OmpA"/>
    <property type="match status" value="1"/>
</dbReference>
<proteinExistence type="predicted"/>
<name>A0A8J3CUN2_9BACT</name>
<dbReference type="EMBL" id="BMYF01000003">
    <property type="protein sequence ID" value="GHB29192.1"/>
    <property type="molecule type" value="Genomic_DNA"/>
</dbReference>
<keyword evidence="4" id="KW-1185">Reference proteome</keyword>
<dbReference type="SUPFAM" id="SSF89372">
    <property type="entry name" value="Fucose-specific lectin"/>
    <property type="match status" value="1"/>
</dbReference>